<evidence type="ECO:0000313" key="3">
    <source>
        <dbReference type="Proteomes" id="UP001157418"/>
    </source>
</evidence>
<dbReference type="AlphaFoldDB" id="A0AAU9NWT0"/>
<feature type="compositionally biased region" description="Low complexity" evidence="1">
    <location>
        <begin position="153"/>
        <end position="166"/>
    </location>
</feature>
<feature type="region of interest" description="Disordered" evidence="1">
    <location>
        <begin position="14"/>
        <end position="51"/>
    </location>
</feature>
<gene>
    <name evidence="2" type="ORF">LVIROSA_LOCUS28250</name>
</gene>
<dbReference type="Pfam" id="PF05623">
    <property type="entry name" value="DUF789"/>
    <property type="match status" value="1"/>
</dbReference>
<sequence>MSILGRNRAQTLFYTPPAMRSHNQQPEFCQEEKQVSPQKEDQSESFLNSNSSHNVEMSNLDRFMKMSTPIVTAQHFPKTSMKGWRNEEHHQPYFILDDLWETYTEWSAYGAGVPLVLNEKDYVVQYYTPYISAIQLYIDPSPPFTNSRRAGEQSDSGSSDGSYEGGAPENNPDSVAQSFNKLMLDEHEFRSPHGLLAYEFYEKILPFHRRPLVDKVSDLAKMFPAIRSYRSCDLTPSSWFSVAWYPIYRIPHGPSLHEVESCFLTYHSLSSPVKGMDGDNSNDGGHGHGQLSLPIFGFSVYKFRSCDWIPNVHGVEKVNSLIHSTDNWLRMLGVFHPDFMHFKTRAFLQ</sequence>
<dbReference type="PANTHER" id="PTHR31343:SF8">
    <property type="entry name" value="OS07G0246600 PROTEIN"/>
    <property type="match status" value="1"/>
</dbReference>
<organism evidence="2 3">
    <name type="scientific">Lactuca virosa</name>
    <dbReference type="NCBI Taxonomy" id="75947"/>
    <lineage>
        <taxon>Eukaryota</taxon>
        <taxon>Viridiplantae</taxon>
        <taxon>Streptophyta</taxon>
        <taxon>Embryophyta</taxon>
        <taxon>Tracheophyta</taxon>
        <taxon>Spermatophyta</taxon>
        <taxon>Magnoliopsida</taxon>
        <taxon>eudicotyledons</taxon>
        <taxon>Gunneridae</taxon>
        <taxon>Pentapetalae</taxon>
        <taxon>asterids</taxon>
        <taxon>campanulids</taxon>
        <taxon>Asterales</taxon>
        <taxon>Asteraceae</taxon>
        <taxon>Cichorioideae</taxon>
        <taxon>Cichorieae</taxon>
        <taxon>Lactucinae</taxon>
        <taxon>Lactuca</taxon>
    </lineage>
</organism>
<keyword evidence="3" id="KW-1185">Reference proteome</keyword>
<feature type="compositionally biased region" description="Basic and acidic residues" evidence="1">
    <location>
        <begin position="30"/>
        <end position="42"/>
    </location>
</feature>
<comment type="caution">
    <text evidence="2">The sequence shown here is derived from an EMBL/GenBank/DDBJ whole genome shotgun (WGS) entry which is preliminary data.</text>
</comment>
<dbReference type="Proteomes" id="UP001157418">
    <property type="component" value="Unassembled WGS sequence"/>
</dbReference>
<reference evidence="2 3" key="1">
    <citation type="submission" date="2022-01" db="EMBL/GenBank/DDBJ databases">
        <authorList>
            <person name="Xiong W."/>
            <person name="Schranz E."/>
        </authorList>
    </citation>
    <scope>NUCLEOTIDE SEQUENCE [LARGE SCALE GENOMIC DNA]</scope>
</reference>
<feature type="region of interest" description="Disordered" evidence="1">
    <location>
        <begin position="144"/>
        <end position="175"/>
    </location>
</feature>
<evidence type="ECO:0000313" key="2">
    <source>
        <dbReference type="EMBL" id="CAH1442251.1"/>
    </source>
</evidence>
<proteinExistence type="predicted"/>
<dbReference type="InterPro" id="IPR008507">
    <property type="entry name" value="DUF789"/>
</dbReference>
<protein>
    <submittedName>
        <fullName evidence="2">Uncharacterized protein</fullName>
    </submittedName>
</protein>
<evidence type="ECO:0000256" key="1">
    <source>
        <dbReference type="SAM" id="MobiDB-lite"/>
    </source>
</evidence>
<name>A0AAU9NWT0_9ASTR</name>
<dbReference type="PANTHER" id="PTHR31343">
    <property type="entry name" value="T15D22.8"/>
    <property type="match status" value="1"/>
</dbReference>
<dbReference type="EMBL" id="CAKMRJ010005412">
    <property type="protein sequence ID" value="CAH1442251.1"/>
    <property type="molecule type" value="Genomic_DNA"/>
</dbReference>
<accession>A0AAU9NWT0</accession>